<evidence type="ECO:0000313" key="1">
    <source>
        <dbReference type="EMBL" id="KAF9442159.1"/>
    </source>
</evidence>
<keyword evidence="2" id="KW-1185">Reference proteome</keyword>
<name>A0A9P5X016_9AGAR</name>
<dbReference type="EMBL" id="MU151690">
    <property type="protein sequence ID" value="KAF9442159.1"/>
    <property type="molecule type" value="Genomic_DNA"/>
</dbReference>
<proteinExistence type="predicted"/>
<sequence>KIQAKEPDIFDSNHPQKLNDFLFQCRIYFNTNPHQFCTPTAKVVFTLSYLLGPAHQWFQ</sequence>
<dbReference type="AlphaFoldDB" id="A0A9P5X016"/>
<evidence type="ECO:0008006" key="3">
    <source>
        <dbReference type="Google" id="ProtNLM"/>
    </source>
</evidence>
<organism evidence="1 2">
    <name type="scientific">Macrolepiota fuliginosa MF-IS2</name>
    <dbReference type="NCBI Taxonomy" id="1400762"/>
    <lineage>
        <taxon>Eukaryota</taxon>
        <taxon>Fungi</taxon>
        <taxon>Dikarya</taxon>
        <taxon>Basidiomycota</taxon>
        <taxon>Agaricomycotina</taxon>
        <taxon>Agaricomycetes</taxon>
        <taxon>Agaricomycetidae</taxon>
        <taxon>Agaricales</taxon>
        <taxon>Agaricineae</taxon>
        <taxon>Agaricaceae</taxon>
        <taxon>Macrolepiota</taxon>
    </lineage>
</organism>
<dbReference type="OrthoDB" id="5552562at2759"/>
<feature type="non-terminal residue" evidence="1">
    <location>
        <position position="59"/>
    </location>
</feature>
<comment type="caution">
    <text evidence="1">The sequence shown here is derived from an EMBL/GenBank/DDBJ whole genome shotgun (WGS) entry which is preliminary data.</text>
</comment>
<accession>A0A9P5X016</accession>
<gene>
    <name evidence="1" type="ORF">P691DRAFT_618665</name>
</gene>
<protein>
    <recommendedName>
        <fullName evidence="3">DUF4939 domain-containing protein</fullName>
    </recommendedName>
</protein>
<dbReference type="Proteomes" id="UP000807342">
    <property type="component" value="Unassembled WGS sequence"/>
</dbReference>
<reference evidence="1" key="1">
    <citation type="submission" date="2020-11" db="EMBL/GenBank/DDBJ databases">
        <authorList>
            <consortium name="DOE Joint Genome Institute"/>
            <person name="Ahrendt S."/>
            <person name="Riley R."/>
            <person name="Andreopoulos W."/>
            <person name="Labutti K."/>
            <person name="Pangilinan J."/>
            <person name="Ruiz-Duenas F.J."/>
            <person name="Barrasa J.M."/>
            <person name="Sanchez-Garcia M."/>
            <person name="Camarero S."/>
            <person name="Miyauchi S."/>
            <person name="Serrano A."/>
            <person name="Linde D."/>
            <person name="Babiker R."/>
            <person name="Drula E."/>
            <person name="Ayuso-Fernandez I."/>
            <person name="Pacheco R."/>
            <person name="Padilla G."/>
            <person name="Ferreira P."/>
            <person name="Barriuso J."/>
            <person name="Kellner H."/>
            <person name="Castanera R."/>
            <person name="Alfaro M."/>
            <person name="Ramirez L."/>
            <person name="Pisabarro A.G."/>
            <person name="Kuo A."/>
            <person name="Tritt A."/>
            <person name="Lipzen A."/>
            <person name="He G."/>
            <person name="Yan M."/>
            <person name="Ng V."/>
            <person name="Cullen D."/>
            <person name="Martin F."/>
            <person name="Rosso M.-N."/>
            <person name="Henrissat B."/>
            <person name="Hibbett D."/>
            <person name="Martinez A.T."/>
            <person name="Grigoriev I.V."/>
        </authorList>
    </citation>
    <scope>NUCLEOTIDE SEQUENCE</scope>
    <source>
        <strain evidence="1">MF-IS2</strain>
    </source>
</reference>
<evidence type="ECO:0000313" key="2">
    <source>
        <dbReference type="Proteomes" id="UP000807342"/>
    </source>
</evidence>
<feature type="non-terminal residue" evidence="1">
    <location>
        <position position="1"/>
    </location>
</feature>